<gene>
    <name evidence="6" type="ORF">CLODIP_2_CD10244</name>
</gene>
<dbReference type="Pfam" id="PF25150">
    <property type="entry name" value="TPR_Trm732"/>
    <property type="match status" value="1"/>
</dbReference>
<feature type="domain" description="DUF2428" evidence="3">
    <location>
        <begin position="918"/>
        <end position="1171"/>
    </location>
</feature>
<dbReference type="SUPFAM" id="SSF48371">
    <property type="entry name" value="ARM repeat"/>
    <property type="match status" value="1"/>
</dbReference>
<dbReference type="InterPro" id="IPR056842">
    <property type="entry name" value="THADA-like_TPR_C"/>
</dbReference>
<dbReference type="InterPro" id="IPR056843">
    <property type="entry name" value="THADA-like_TPR"/>
</dbReference>
<evidence type="ECO:0000259" key="5">
    <source>
        <dbReference type="Pfam" id="PF25151"/>
    </source>
</evidence>
<evidence type="ECO:0000259" key="4">
    <source>
        <dbReference type="Pfam" id="PF25150"/>
    </source>
</evidence>
<dbReference type="GO" id="GO:0005829">
    <property type="term" value="C:cytosol"/>
    <property type="evidence" value="ECO:0007669"/>
    <property type="project" value="TreeGrafter"/>
</dbReference>
<dbReference type="EMBL" id="CADEPI010000168">
    <property type="protein sequence ID" value="CAB3378579.1"/>
    <property type="molecule type" value="Genomic_DNA"/>
</dbReference>
<dbReference type="Pfam" id="PF10350">
    <property type="entry name" value="DUF2428"/>
    <property type="match status" value="1"/>
</dbReference>
<evidence type="ECO:0008006" key="8">
    <source>
        <dbReference type="Google" id="ProtNLM"/>
    </source>
</evidence>
<dbReference type="GO" id="GO:0030488">
    <property type="term" value="P:tRNA methylation"/>
    <property type="evidence" value="ECO:0007669"/>
    <property type="project" value="TreeGrafter"/>
</dbReference>
<name>A0A8S1DDD5_9INSE</name>
<dbReference type="PANTHER" id="PTHR14387:SF0">
    <property type="entry name" value="DUF2428 DOMAIN-CONTAINING PROTEIN"/>
    <property type="match status" value="1"/>
</dbReference>
<dbReference type="Proteomes" id="UP000494165">
    <property type="component" value="Unassembled WGS sequence"/>
</dbReference>
<evidence type="ECO:0000256" key="2">
    <source>
        <dbReference type="ARBA" id="ARBA00022694"/>
    </source>
</evidence>
<evidence type="ECO:0000256" key="1">
    <source>
        <dbReference type="ARBA" id="ARBA00010409"/>
    </source>
</evidence>
<dbReference type="InterPro" id="IPR016024">
    <property type="entry name" value="ARM-type_fold"/>
</dbReference>
<reference evidence="6 7" key="1">
    <citation type="submission" date="2020-04" db="EMBL/GenBank/DDBJ databases">
        <authorList>
            <person name="Alioto T."/>
            <person name="Alioto T."/>
            <person name="Gomez Garrido J."/>
        </authorList>
    </citation>
    <scope>NUCLEOTIDE SEQUENCE [LARGE SCALE GENOMIC DNA]</scope>
</reference>
<evidence type="ECO:0000259" key="3">
    <source>
        <dbReference type="Pfam" id="PF10350"/>
    </source>
</evidence>
<feature type="domain" description="tRNA (32-2'-O)-methyltransferase regulator THADA-like TPR repeats region" evidence="4">
    <location>
        <begin position="553"/>
        <end position="759"/>
    </location>
</feature>
<keyword evidence="7" id="KW-1185">Reference proteome</keyword>
<accession>A0A8S1DDD5</accession>
<dbReference type="InterPro" id="IPR019442">
    <property type="entry name" value="THADA/TRM732_DUF2428"/>
</dbReference>
<organism evidence="6 7">
    <name type="scientific">Cloeon dipterum</name>
    <dbReference type="NCBI Taxonomy" id="197152"/>
    <lineage>
        <taxon>Eukaryota</taxon>
        <taxon>Metazoa</taxon>
        <taxon>Ecdysozoa</taxon>
        <taxon>Arthropoda</taxon>
        <taxon>Hexapoda</taxon>
        <taxon>Insecta</taxon>
        <taxon>Pterygota</taxon>
        <taxon>Palaeoptera</taxon>
        <taxon>Ephemeroptera</taxon>
        <taxon>Pisciforma</taxon>
        <taxon>Baetidae</taxon>
        <taxon>Cloeon</taxon>
    </lineage>
</organism>
<dbReference type="OrthoDB" id="6614653at2759"/>
<proteinExistence type="inferred from homology"/>
<comment type="similarity">
    <text evidence="1">Belongs to the THADA family.</text>
</comment>
<sequence>MPNCPRRLRASKNEKREQKEQVQEALPAEAALLDATPSTLIKFIRESTTKLDVCDDPLPVLRGIINNCPQERLTGDEARNFEEAAIDAVFKLSRVLLDLITTKRGPVAQVAALALFNIIPAVVGVKKSVQFLISSSSALSNMYTKHWSNGMIHWGKAPNYENLDENTDCFARLQRMHYLMRILNCRKDMLEQQTNMLREQLKKHQMYVAGPSRARSKRRYHKRQMVSAEDFHEFKSSLKKDSDDLGDCFSKLNLEMAVGRCRNEANNSSSSSYPPCSGVKIPDDGYSVNFKMVQSPEILLEIFKSTFEDPYTVIRKEFNWHEENVVGQRYWHSIYLQLHLIHGAMEAPLSKEIYAESYEDWSTFSCYLTVIERALLCPASRNHTLALKTWNNWLDVSTFFVSVPMKTHNIRLADDVLNGIRRSMWILNSSFWDSQIFRKTFELHKLTKQAFANIKNRIKDPELLSYDWTEAVLRELPWKNKRKLHMLAKMIPHWQDLDIKKIIKKKSGFISFASYLSEALEFNELRAACSDVFKACLERLCEDQFVREFVPVIEASLANKKHHMGLVNYWLPALARKYPEVSKSLQVQDIHARMAHLVVLMKVQVLSLKDLLALVDENGEIFIKSALQSDDVVTRTRAMVALLGTPNFLAQQSENREILKSVLVLLKEFLRDNITVASRPSRNVFMGLFQVFFSYLRDLMLQAMKASKEIQFKQAKETAPIAEFMIWLRNFILVGLELGYCYQRSSTTLCLLESVLSTFAPQENNLRAKSEKLVGKLRLEGCYSFLDAEMFEAILRCVISPDDDCQVMASFILTSNYDFDKSTVSLSEVSEEALLLCSSNKFYIVAGGSILYSTVTTLLQSDTEETLRKILSRAKTEFSTLKEDLLKGAMENSPVYGCLEILSNLLRSNGKPSVSLECLTDILSLVEEVSDHFVKVLNAKSSSQEFASSFEDMDWAIEAEIDENYSLEKKTLHLSPQFQYALNCAWLNLKSCTELVSILGNKFCLLNCPDDVLWRCSVVIMSVLQKCRHKGAFEASGVVLGTFVKHTSLIGRDIHKKMLEILMSTLQLTGADAPPLSRRSAGLAVAIHKIVAFDADPDKELLHETLEVLVSPTEEPKDEERKQAGLVDDIKTRKMHVLYVLTSDASISQHVNCHLENIGQMAMYYLNADDWGVKNAAMQLYGAFVKKIVAQRKSKPSADDEFDPEHILSSEQDDADWDMMGNGLIEDLVVRSSYLVTQVLAIIRYPPSAEGQCTQIVPCVNKPDEHVICCVLGMLQRLTPGPPAMWTEEQGHLVNDVCYYCWQLLDHPSWLVRKQAGECAVALVNRSHYASTLRAIRDDLEKASRNRLHGLMMMVSRLKKKCAFFREDKRKLEALLKDIDGKITARLLVDLADGRQSASCLTYMYATIEGVQKDVLLKLLLYVAETHELMAVQNHCLVLLASELVEQTMAQHAEWLPEIIALCSSFDSLWSVLEHLLQCLLRVGVESEAVAEQLETALEFKIGLGGSRHDLLALMKPIILWKRRHAAGILAELAEESIWQRGTAQIYAVESGNNHTSILRMLKESEFVGDEFESLSLTYLAYTVIEFLAQGDVDEGSKLLVELSNLMLSCVESKNVPEIAVVGPALRVISPASWQLCSIMHQRPEMIEVGKIVLKLSHLLLLNQNNEAVKSIWPLRSTELYVCGINSSKCLRNLYELALDRLLPVEVLEEYLWSLLSIDQPYLAAVLEEDLTSPFSHVDEVELDFFEHIIGGFHSICKATDSKMTSQGVPAVEDVEKEIGFLDEILRSIRDQGKEKQTHLSVSVAKRKLCLKVFLLEKFYSQNLSDRLLCGISLKSLTKLLDI</sequence>
<protein>
    <recommendedName>
        <fullName evidence="8">DUF2428 domain-containing protein</fullName>
    </recommendedName>
</protein>
<evidence type="ECO:0000313" key="6">
    <source>
        <dbReference type="EMBL" id="CAB3378579.1"/>
    </source>
</evidence>
<dbReference type="InterPro" id="IPR051954">
    <property type="entry name" value="tRNA_methyltransferase_THADA"/>
</dbReference>
<comment type="caution">
    <text evidence="6">The sequence shown here is derived from an EMBL/GenBank/DDBJ whole genome shotgun (WGS) entry which is preliminary data.</text>
</comment>
<keyword evidence="2" id="KW-0819">tRNA processing</keyword>
<dbReference type="Pfam" id="PF25151">
    <property type="entry name" value="TPR_Trm732_C"/>
    <property type="match status" value="1"/>
</dbReference>
<feature type="domain" description="tRNA (32-2'-O)-methyltransferase regulator THADA-like C-terminal TPR repeats region" evidence="5">
    <location>
        <begin position="1266"/>
        <end position="1358"/>
    </location>
</feature>
<dbReference type="PANTHER" id="PTHR14387">
    <property type="entry name" value="THADA/DEATH RECEPTOR INTERACTING PROTEIN"/>
    <property type="match status" value="1"/>
</dbReference>
<evidence type="ECO:0000313" key="7">
    <source>
        <dbReference type="Proteomes" id="UP000494165"/>
    </source>
</evidence>